<keyword evidence="5" id="KW-0547">Nucleotide-binding</keyword>
<dbReference type="EMBL" id="JABXJJ020000005">
    <property type="protein sequence ID" value="MDI5968776.1"/>
    <property type="molecule type" value="Genomic_DNA"/>
</dbReference>
<evidence type="ECO:0000256" key="9">
    <source>
        <dbReference type="SAM" id="Phobius"/>
    </source>
</evidence>
<evidence type="ECO:0000256" key="5">
    <source>
        <dbReference type="ARBA" id="ARBA00022741"/>
    </source>
</evidence>
<dbReference type="InterPro" id="IPR036890">
    <property type="entry name" value="HATPase_C_sf"/>
</dbReference>
<accession>A0AA90GZX3</accession>
<dbReference type="InterPro" id="IPR003594">
    <property type="entry name" value="HATPase_dom"/>
</dbReference>
<comment type="caution">
    <text evidence="12">The sequence shown here is derived from an EMBL/GenBank/DDBJ whole genome shotgun (WGS) entry which is preliminary data.</text>
</comment>
<keyword evidence="9" id="KW-0472">Membrane</keyword>
<keyword evidence="3" id="KW-0597">Phosphoprotein</keyword>
<dbReference type="InterPro" id="IPR011712">
    <property type="entry name" value="Sig_transdc_His_kin_sub3_dim/P"/>
</dbReference>
<reference evidence="12" key="1">
    <citation type="submission" date="2023-05" db="EMBL/GenBank/DDBJ databases">
        <title>Streptantibioticus silvisoli sp. nov., acidotolerant actinomycetes 1 from pine litter.</title>
        <authorList>
            <person name="Swiecimska M."/>
            <person name="Golinska P."/>
            <person name="Sangal V."/>
            <person name="Wachnowicz B."/>
            <person name="Goodfellow M."/>
        </authorList>
    </citation>
    <scope>NUCLEOTIDE SEQUENCE</scope>
    <source>
        <strain evidence="12">SL13</strain>
    </source>
</reference>
<comment type="catalytic activity">
    <reaction evidence="1">
        <text>ATP + protein L-histidine = ADP + protein N-phospho-L-histidine.</text>
        <dbReference type="EC" id="2.7.13.3"/>
    </reaction>
</comment>
<dbReference type="GO" id="GO:0046983">
    <property type="term" value="F:protein dimerization activity"/>
    <property type="evidence" value="ECO:0007669"/>
    <property type="project" value="InterPro"/>
</dbReference>
<keyword evidence="4" id="KW-0808">Transferase</keyword>
<organism evidence="12">
    <name type="scientific">Streptantibioticus silvisoli</name>
    <dbReference type="NCBI Taxonomy" id="2705255"/>
    <lineage>
        <taxon>Bacteria</taxon>
        <taxon>Bacillati</taxon>
        <taxon>Actinomycetota</taxon>
        <taxon>Actinomycetes</taxon>
        <taxon>Kitasatosporales</taxon>
        <taxon>Streptomycetaceae</taxon>
        <taxon>Streptantibioticus</taxon>
    </lineage>
</organism>
<dbReference type="AlphaFoldDB" id="A0AA90GZX3"/>
<evidence type="ECO:0000256" key="7">
    <source>
        <dbReference type="ARBA" id="ARBA00022840"/>
    </source>
</evidence>
<feature type="domain" description="Histidine kinase/HSP90-like ATPase" evidence="10">
    <location>
        <begin position="312"/>
        <end position="405"/>
    </location>
</feature>
<dbReference type="RefSeq" id="WP_271314876.1">
    <property type="nucleotide sequence ID" value="NZ_JABXJJ020000005.1"/>
</dbReference>
<dbReference type="CDD" id="cd16917">
    <property type="entry name" value="HATPase_UhpB-NarQ-NarX-like"/>
    <property type="match status" value="1"/>
</dbReference>
<evidence type="ECO:0000256" key="4">
    <source>
        <dbReference type="ARBA" id="ARBA00022679"/>
    </source>
</evidence>
<feature type="transmembrane region" description="Helical" evidence="9">
    <location>
        <begin position="156"/>
        <end position="178"/>
    </location>
</feature>
<feature type="domain" description="Signal transduction histidine kinase subgroup 3 dimerisation and phosphoacceptor" evidence="11">
    <location>
        <begin position="198"/>
        <end position="262"/>
    </location>
</feature>
<keyword evidence="7" id="KW-0067">ATP-binding</keyword>
<proteinExistence type="predicted"/>
<dbReference type="GO" id="GO:0005524">
    <property type="term" value="F:ATP binding"/>
    <property type="evidence" value="ECO:0007669"/>
    <property type="project" value="UniProtKB-KW"/>
</dbReference>
<dbReference type="Gene3D" id="3.30.565.10">
    <property type="entry name" value="Histidine kinase-like ATPase, C-terminal domain"/>
    <property type="match status" value="1"/>
</dbReference>
<evidence type="ECO:0000259" key="10">
    <source>
        <dbReference type="Pfam" id="PF02518"/>
    </source>
</evidence>
<dbReference type="Pfam" id="PF02518">
    <property type="entry name" value="HATPase_c"/>
    <property type="match status" value="1"/>
</dbReference>
<dbReference type="EC" id="2.7.13.3" evidence="2"/>
<dbReference type="PANTHER" id="PTHR24421">
    <property type="entry name" value="NITRATE/NITRITE SENSOR PROTEIN NARX-RELATED"/>
    <property type="match status" value="1"/>
</dbReference>
<evidence type="ECO:0000259" key="11">
    <source>
        <dbReference type="Pfam" id="PF07730"/>
    </source>
</evidence>
<keyword evidence="9" id="KW-1133">Transmembrane helix</keyword>
<evidence type="ECO:0000256" key="2">
    <source>
        <dbReference type="ARBA" id="ARBA00012438"/>
    </source>
</evidence>
<evidence type="ECO:0000256" key="6">
    <source>
        <dbReference type="ARBA" id="ARBA00022777"/>
    </source>
</evidence>
<feature type="transmembrane region" description="Helical" evidence="9">
    <location>
        <begin position="28"/>
        <end position="46"/>
    </location>
</feature>
<dbReference type="PANTHER" id="PTHR24421:SF10">
    <property type="entry name" value="NITRATE_NITRITE SENSOR PROTEIN NARQ"/>
    <property type="match status" value="1"/>
</dbReference>
<gene>
    <name evidence="12" type="ORF">POF50_005355</name>
</gene>
<dbReference type="Gene3D" id="1.20.5.1930">
    <property type="match status" value="1"/>
</dbReference>
<dbReference type="SUPFAM" id="SSF55874">
    <property type="entry name" value="ATPase domain of HSP90 chaperone/DNA topoisomerase II/histidine kinase"/>
    <property type="match status" value="1"/>
</dbReference>
<protein>
    <recommendedName>
        <fullName evidence="2">histidine kinase</fullName>
        <ecNumber evidence="2">2.7.13.3</ecNumber>
    </recommendedName>
</protein>
<name>A0AA90GZX3_9ACTN</name>
<evidence type="ECO:0000256" key="1">
    <source>
        <dbReference type="ARBA" id="ARBA00000085"/>
    </source>
</evidence>
<feature type="transmembrane region" description="Helical" evidence="9">
    <location>
        <begin position="52"/>
        <end position="70"/>
    </location>
</feature>
<evidence type="ECO:0000313" key="12">
    <source>
        <dbReference type="EMBL" id="MDI5968776.1"/>
    </source>
</evidence>
<sequence>MTSPFTAPTSPFTALGRSLTALARPRKVLVALACVLAGALVVLEALNAPYPPVVAAAVLTGGLCVAALVVPRHRLVRLAVAAASASAVLSVVEARLPLRPQNTPGMVELCALLLAVARSVRRLPPPAAVLTAAAPALAAVLIPLRIQDRAEDLGPMVGLVVVFAVPFAVVLGLCLRLYDTVRERRAEAIRQDQRLEHARQLHDFVAHHITAVVVRTKAARFAAAGGHAQSPAQLDDMLDAIERAGSEAMTSMRAMVTVLRDTAAPAATRPLGTIDALRDLTDRFTAAGPPAALVLDPRLADRRLPPETAATARDVVRESLTNVHRHAAGATRVEVRVHLLTGASETLEVSVTDDGRAAPAARELPAGGTFGLVGLTERVERAGGHVTAGAAEAGGWRVRAVLPLAEGPGAVR</sequence>
<evidence type="ECO:0000256" key="3">
    <source>
        <dbReference type="ARBA" id="ARBA00022553"/>
    </source>
</evidence>
<keyword evidence="6 12" id="KW-0418">Kinase</keyword>
<dbReference type="Pfam" id="PF07730">
    <property type="entry name" value="HisKA_3"/>
    <property type="match status" value="1"/>
</dbReference>
<dbReference type="GO" id="GO:0000155">
    <property type="term" value="F:phosphorelay sensor kinase activity"/>
    <property type="evidence" value="ECO:0007669"/>
    <property type="project" value="InterPro"/>
</dbReference>
<dbReference type="GO" id="GO:0016020">
    <property type="term" value="C:membrane"/>
    <property type="evidence" value="ECO:0007669"/>
    <property type="project" value="InterPro"/>
</dbReference>
<dbReference type="InterPro" id="IPR050482">
    <property type="entry name" value="Sensor_HK_TwoCompSys"/>
</dbReference>
<keyword evidence="8" id="KW-0902">Two-component regulatory system</keyword>
<evidence type="ECO:0000256" key="8">
    <source>
        <dbReference type="ARBA" id="ARBA00023012"/>
    </source>
</evidence>
<keyword evidence="9" id="KW-0812">Transmembrane</keyword>
<feature type="transmembrane region" description="Helical" evidence="9">
    <location>
        <begin position="127"/>
        <end position="144"/>
    </location>
</feature>